<proteinExistence type="predicted"/>
<reference evidence="1 2" key="1">
    <citation type="submission" date="2017-01" db="EMBL/GenBank/DDBJ databases">
        <title>Whole-Genome Shotgun Sequencing of Two beta-Proteobacterial Species in Search of the Bulgecin Biosynthetic Cluster.</title>
        <authorList>
            <person name="Horsman M.E."/>
            <person name="Marous D.R."/>
            <person name="Li R."/>
            <person name="Oliver R.A."/>
            <person name="Byun B."/>
            <person name="Emrich S.J."/>
            <person name="Boggess B."/>
            <person name="Townsend C.A."/>
            <person name="Mobashery S."/>
        </authorList>
    </citation>
    <scope>NUCLEOTIDE SEQUENCE [LARGE SCALE GENOMIC DNA]</scope>
    <source>
        <strain evidence="1 2">ATCC 31433</strain>
    </source>
</reference>
<name>A0A2A4FDV3_9BURK</name>
<dbReference type="AlphaFoldDB" id="A0A2A4FDV3"/>
<protein>
    <recommendedName>
        <fullName evidence="3">DUF4262 domain-containing protein</fullName>
    </recommendedName>
</protein>
<dbReference type="Pfam" id="PF14081">
    <property type="entry name" value="DUF4262"/>
    <property type="match status" value="1"/>
</dbReference>
<dbReference type="EMBL" id="MTZU01000056">
    <property type="protein sequence ID" value="PCE30788.1"/>
    <property type="molecule type" value="Genomic_DNA"/>
</dbReference>
<evidence type="ECO:0008006" key="3">
    <source>
        <dbReference type="Google" id="ProtNLM"/>
    </source>
</evidence>
<evidence type="ECO:0000313" key="1">
    <source>
        <dbReference type="EMBL" id="PCE30788.1"/>
    </source>
</evidence>
<gene>
    <name evidence="1" type="ORF">BZL54_19310</name>
</gene>
<comment type="caution">
    <text evidence="1">The sequence shown here is derived from an EMBL/GenBank/DDBJ whole genome shotgun (WGS) entry which is preliminary data.</text>
</comment>
<accession>A0A2A4FDV3</accession>
<evidence type="ECO:0000313" key="2">
    <source>
        <dbReference type="Proteomes" id="UP000217994"/>
    </source>
</evidence>
<sequence>MATALDAPDSVLDDTERQFVRQIRTNGWFRTEVFADDEGPGFSFTTGFWVNLGFPEVIAFSMPSKTIHAVLWDLYRMVAAGSPPPIGKVTSSVFGNADALLMPVAGKHYEPHLGWSRWFYGNDDFPCVQLLWPSREGIFPGHAGADDALNGAQPILYEDVRHMH</sequence>
<dbReference type="Proteomes" id="UP000217994">
    <property type="component" value="Unassembled WGS sequence"/>
</dbReference>
<dbReference type="InterPro" id="IPR025358">
    <property type="entry name" value="DUF4262"/>
</dbReference>
<organism evidence="1 2">
    <name type="scientific">Burkholderia ubonensis subsp. mesacidophila</name>
    <dbReference type="NCBI Taxonomy" id="265293"/>
    <lineage>
        <taxon>Bacteria</taxon>
        <taxon>Pseudomonadati</taxon>
        <taxon>Pseudomonadota</taxon>
        <taxon>Betaproteobacteria</taxon>
        <taxon>Burkholderiales</taxon>
        <taxon>Burkholderiaceae</taxon>
        <taxon>Burkholderia</taxon>
        <taxon>Burkholderia cepacia complex</taxon>
    </lineage>
</organism>